<evidence type="ECO:0000313" key="1">
    <source>
        <dbReference type="EMBL" id="ETJ37452.1"/>
    </source>
</evidence>
<dbReference type="AlphaFoldDB" id="W1Y4I2"/>
<organism evidence="1">
    <name type="scientific">human gut metagenome</name>
    <dbReference type="NCBI Taxonomy" id="408170"/>
    <lineage>
        <taxon>unclassified sequences</taxon>
        <taxon>metagenomes</taxon>
        <taxon>organismal metagenomes</taxon>
    </lineage>
</organism>
<dbReference type="EMBL" id="AZMM01008324">
    <property type="protein sequence ID" value="ETJ37452.1"/>
    <property type="molecule type" value="Genomic_DNA"/>
</dbReference>
<sequence>KAPDREGKVTPDVQAWHRKLIYFACNFFANNNRAKFNKSAANEKANFVAETTVKHILTLLRV</sequence>
<name>W1Y4I2_9ZZZZ</name>
<proteinExistence type="predicted"/>
<accession>W1Y4I2</accession>
<feature type="non-terminal residue" evidence="1">
    <location>
        <position position="1"/>
    </location>
</feature>
<reference evidence="1" key="1">
    <citation type="submission" date="2013-12" db="EMBL/GenBank/DDBJ databases">
        <title>A Varibaculum cambriense genome reconstructed from a premature infant gut community with otherwise low bacterial novelty that shifts toward anaerobic metabolism during the third week of life.</title>
        <authorList>
            <person name="Brown C.T."/>
            <person name="Sharon I."/>
            <person name="Thomas B.C."/>
            <person name="Castelle C.J."/>
            <person name="Morowitz M.J."/>
            <person name="Banfield J.F."/>
        </authorList>
    </citation>
    <scope>NUCLEOTIDE SEQUENCE</scope>
</reference>
<protein>
    <submittedName>
        <fullName evidence="1">Uncharacterized protein</fullName>
    </submittedName>
</protein>
<gene>
    <name evidence="1" type="ORF">Q604_UNBC08324G0001</name>
</gene>
<comment type="caution">
    <text evidence="1">The sequence shown here is derived from an EMBL/GenBank/DDBJ whole genome shotgun (WGS) entry which is preliminary data.</text>
</comment>